<dbReference type="GO" id="GO:0045944">
    <property type="term" value="P:positive regulation of transcription by RNA polymerase II"/>
    <property type="evidence" value="ECO:0007669"/>
    <property type="project" value="TreeGrafter"/>
</dbReference>
<dbReference type="GO" id="GO:0005634">
    <property type="term" value="C:nucleus"/>
    <property type="evidence" value="ECO:0007669"/>
    <property type="project" value="TreeGrafter"/>
</dbReference>
<dbReference type="SMART" id="SM00775">
    <property type="entry name" value="LNS2"/>
    <property type="match status" value="1"/>
</dbReference>
<dbReference type="InterPro" id="IPR026058">
    <property type="entry name" value="LIPIN"/>
</dbReference>
<dbReference type="OrthoDB" id="4567at2759"/>
<feature type="domain" description="LNS2/PITP" evidence="1">
    <location>
        <begin position="1"/>
        <end position="102"/>
    </location>
</feature>
<dbReference type="EMBL" id="SRLO01000566">
    <property type="protein sequence ID" value="TNN51900.1"/>
    <property type="molecule type" value="Genomic_DNA"/>
</dbReference>
<dbReference type="GO" id="GO:0008195">
    <property type="term" value="F:phosphatidate phosphatase activity"/>
    <property type="evidence" value="ECO:0007669"/>
    <property type="project" value="TreeGrafter"/>
</dbReference>
<name>A0A4Z2GF36_9TELE</name>
<evidence type="ECO:0000259" key="1">
    <source>
        <dbReference type="SMART" id="SM00775"/>
    </source>
</evidence>
<protein>
    <submittedName>
        <fullName evidence="2">Phosphatidate phosphatase LPIN2</fullName>
    </submittedName>
</protein>
<dbReference type="PANTHER" id="PTHR12181">
    <property type="entry name" value="LIPIN"/>
    <property type="match status" value="1"/>
</dbReference>
<dbReference type="GO" id="GO:0032869">
    <property type="term" value="P:cellular response to insulin stimulus"/>
    <property type="evidence" value="ECO:0007669"/>
    <property type="project" value="TreeGrafter"/>
</dbReference>
<dbReference type="PANTHER" id="PTHR12181:SF62">
    <property type="entry name" value="PHOSPHATIDATE PHOSPHATASE LPIN3"/>
    <property type="match status" value="1"/>
</dbReference>
<dbReference type="Pfam" id="PF08235">
    <property type="entry name" value="LNS2"/>
    <property type="match status" value="1"/>
</dbReference>
<dbReference type="InterPro" id="IPR031315">
    <property type="entry name" value="LNS2/PITP"/>
</dbReference>
<evidence type="ECO:0000313" key="3">
    <source>
        <dbReference type="Proteomes" id="UP000314294"/>
    </source>
</evidence>
<keyword evidence="3" id="KW-1185">Reference proteome</keyword>
<sequence>MAAITKDYLQWVNDRGTVLPPGPVLLAPSSFFSALHREVIEKKPEVFKIACLGDIRDLFPAQRKPFYAAFGNRTNDAFAYKQVGVPDTRLFTVNPKGELVQERTKASKSSYSHLSELVEHFFPALSVDGSASTALDCPEFSSCSFWKEPLPELDLDALLKTIKSCFLLTACLTQEYTLYTLAYTTYTYYTSYTTHTTFQRPAGPHAAV</sequence>
<dbReference type="GO" id="GO:0019432">
    <property type="term" value="P:triglyceride biosynthetic process"/>
    <property type="evidence" value="ECO:0007669"/>
    <property type="project" value="TreeGrafter"/>
</dbReference>
<gene>
    <name evidence="2" type="primary">LPIN2_1</name>
    <name evidence="2" type="ORF">EYF80_037871</name>
</gene>
<accession>A0A4Z2GF36</accession>
<reference evidence="2 3" key="1">
    <citation type="submission" date="2019-03" db="EMBL/GenBank/DDBJ databases">
        <title>First draft genome of Liparis tanakae, snailfish: a comprehensive survey of snailfish specific genes.</title>
        <authorList>
            <person name="Kim W."/>
            <person name="Song I."/>
            <person name="Jeong J.-H."/>
            <person name="Kim D."/>
            <person name="Kim S."/>
            <person name="Ryu S."/>
            <person name="Song J.Y."/>
            <person name="Lee S.K."/>
        </authorList>
    </citation>
    <scope>NUCLEOTIDE SEQUENCE [LARGE SCALE GENOMIC DNA]</scope>
    <source>
        <tissue evidence="2">Muscle</tissue>
    </source>
</reference>
<dbReference type="GO" id="GO:0009062">
    <property type="term" value="P:fatty acid catabolic process"/>
    <property type="evidence" value="ECO:0007669"/>
    <property type="project" value="TreeGrafter"/>
</dbReference>
<proteinExistence type="predicted"/>
<dbReference type="InterPro" id="IPR013209">
    <property type="entry name" value="LNS2"/>
</dbReference>
<comment type="caution">
    <text evidence="2">The sequence shown here is derived from an EMBL/GenBank/DDBJ whole genome shotgun (WGS) entry which is preliminary data.</text>
</comment>
<evidence type="ECO:0000313" key="2">
    <source>
        <dbReference type="EMBL" id="TNN51900.1"/>
    </source>
</evidence>
<dbReference type="AlphaFoldDB" id="A0A4Z2GF36"/>
<dbReference type="GO" id="GO:0003713">
    <property type="term" value="F:transcription coactivator activity"/>
    <property type="evidence" value="ECO:0007669"/>
    <property type="project" value="TreeGrafter"/>
</dbReference>
<organism evidence="2 3">
    <name type="scientific">Liparis tanakae</name>
    <name type="common">Tanaka's snailfish</name>
    <dbReference type="NCBI Taxonomy" id="230148"/>
    <lineage>
        <taxon>Eukaryota</taxon>
        <taxon>Metazoa</taxon>
        <taxon>Chordata</taxon>
        <taxon>Craniata</taxon>
        <taxon>Vertebrata</taxon>
        <taxon>Euteleostomi</taxon>
        <taxon>Actinopterygii</taxon>
        <taxon>Neopterygii</taxon>
        <taxon>Teleostei</taxon>
        <taxon>Neoteleostei</taxon>
        <taxon>Acanthomorphata</taxon>
        <taxon>Eupercaria</taxon>
        <taxon>Perciformes</taxon>
        <taxon>Cottioidei</taxon>
        <taxon>Cottales</taxon>
        <taxon>Liparidae</taxon>
        <taxon>Liparis</taxon>
    </lineage>
</organism>
<dbReference type="Proteomes" id="UP000314294">
    <property type="component" value="Unassembled WGS sequence"/>
</dbReference>